<protein>
    <submittedName>
        <fullName evidence="1">Uncharacterized protein</fullName>
    </submittedName>
</protein>
<accession>A0AA36IIT9</accession>
<dbReference type="Proteomes" id="UP001178507">
    <property type="component" value="Unassembled WGS sequence"/>
</dbReference>
<gene>
    <name evidence="1" type="ORF">EVOR1521_LOCUS13602</name>
</gene>
<evidence type="ECO:0000313" key="2">
    <source>
        <dbReference type="Proteomes" id="UP001178507"/>
    </source>
</evidence>
<dbReference type="EMBL" id="CAUJNA010001535">
    <property type="protein sequence ID" value="CAJ1387544.1"/>
    <property type="molecule type" value="Genomic_DNA"/>
</dbReference>
<organism evidence="1 2">
    <name type="scientific">Effrenium voratum</name>
    <dbReference type="NCBI Taxonomy" id="2562239"/>
    <lineage>
        <taxon>Eukaryota</taxon>
        <taxon>Sar</taxon>
        <taxon>Alveolata</taxon>
        <taxon>Dinophyceae</taxon>
        <taxon>Suessiales</taxon>
        <taxon>Symbiodiniaceae</taxon>
        <taxon>Effrenium</taxon>
    </lineage>
</organism>
<evidence type="ECO:0000313" key="1">
    <source>
        <dbReference type="EMBL" id="CAJ1387544.1"/>
    </source>
</evidence>
<reference evidence="1" key="1">
    <citation type="submission" date="2023-08" db="EMBL/GenBank/DDBJ databases">
        <authorList>
            <person name="Chen Y."/>
            <person name="Shah S."/>
            <person name="Dougan E. K."/>
            <person name="Thang M."/>
            <person name="Chan C."/>
        </authorList>
    </citation>
    <scope>NUCLEOTIDE SEQUENCE</scope>
</reference>
<proteinExistence type="predicted"/>
<name>A0AA36IIT9_9DINO</name>
<sequence>MKVPLRVRRLRRLAFEGGATRKGVLLAELSAAKGRRWRSPLLQELLLDVSELLNLRAYARTYVSSRPRMVLELEEAR</sequence>
<comment type="caution">
    <text evidence="1">The sequence shown here is derived from an EMBL/GenBank/DDBJ whole genome shotgun (WGS) entry which is preliminary data.</text>
</comment>
<dbReference type="AlphaFoldDB" id="A0AA36IIT9"/>
<keyword evidence="2" id="KW-1185">Reference proteome</keyword>